<feature type="domain" description="GRPD C-terminal" evidence="2">
    <location>
        <begin position="485"/>
        <end position="620"/>
    </location>
</feature>
<evidence type="ECO:0000259" key="1">
    <source>
        <dbReference type="Pfam" id="PF25334"/>
    </source>
</evidence>
<evidence type="ECO:0000259" key="2">
    <source>
        <dbReference type="Pfam" id="PF25335"/>
    </source>
</evidence>
<dbReference type="PANTHER" id="PTHR34365:SF7">
    <property type="entry name" value="GLYCINE-RICH DOMAIN-CONTAINING PROTEIN 1"/>
    <property type="match status" value="1"/>
</dbReference>
<comment type="caution">
    <text evidence="3">The sequence shown here is derived from an EMBL/GenBank/DDBJ whole genome shotgun (WGS) entry which is preliminary data.</text>
</comment>
<dbReference type="EMBL" id="CAMAPF010000057">
    <property type="protein sequence ID" value="CAH9086839.1"/>
    <property type="molecule type" value="Genomic_DNA"/>
</dbReference>
<dbReference type="Pfam" id="PF25334">
    <property type="entry name" value="C2_GRDP"/>
    <property type="match status" value="1"/>
</dbReference>
<dbReference type="Pfam" id="PF25335">
    <property type="entry name" value="GRDP_C"/>
    <property type="match status" value="1"/>
</dbReference>
<accession>A0AAV0CYS1</accession>
<dbReference type="Pfam" id="PF07173">
    <property type="entry name" value="GRDP-like"/>
    <property type="match status" value="1"/>
</dbReference>
<dbReference type="PANTHER" id="PTHR34365">
    <property type="entry name" value="ENOLASE (DUF1399)"/>
    <property type="match status" value="1"/>
</dbReference>
<dbReference type="InterPro" id="IPR009836">
    <property type="entry name" value="GRDP-like"/>
</dbReference>
<dbReference type="InterPro" id="IPR057518">
    <property type="entry name" value="GRDP_C"/>
</dbReference>
<feature type="domain" description="GRDP C2" evidence="1">
    <location>
        <begin position="330"/>
        <end position="453"/>
    </location>
</feature>
<dbReference type="Proteomes" id="UP001152523">
    <property type="component" value="Unassembled WGS sequence"/>
</dbReference>
<dbReference type="InterPro" id="IPR057458">
    <property type="entry name" value="GRDP_C2"/>
</dbReference>
<evidence type="ECO:0000313" key="4">
    <source>
        <dbReference type="Proteomes" id="UP001152523"/>
    </source>
</evidence>
<sequence length="756" mass="83743">MEVEQEMEWKLAQKVVISVDLVAAAKQQLDFLAAVDRNRWLYEGPALLKAICRYYKCWLPLVAKHSTSPFFEGPLVVPLDCEWVWHCHRLNPVQYDYDCKQLYGKIIDNHNVASSTTGTCKGKTEQVWKQLNQSEPYELDLAGALSDGDHSRMSDKLINCSSNYDLVSAVKRQRSFFYQVSRPHMSSDLYLEGAVARYKGFLHLIKRNKERSIRCFCVPTYDIDLIWHTHQLHPVSYCKDLVELIGMVLEHDDTDSDRTKGNKLDTGFSNTIKHWEETYGRRYWRAGAMYRGDAPLPLPVSRNESPLSTTVTKQVVLPHKKYQTQLHLPEKKVLEVMLEFLGLKNLPEQHTGNLFVSFSKQQPDGIFSPKRRLGIRSESGKKQVALFQCEASGNLFFELMSQAKTMGSAFVSLEELLSPTANLSMEKWLELIPHSKLEMSKPVFLRVAISVTTPTSAPYVLHMVRSSNGSSLFPLHVKDKDWTQIIDEDGDEIMSLQMRDFNECNGTPDYFLRQEVIAVTKSGETQTLAQLRGTEWSLIDAELSICFQQNRDGDDDGHLLKLTGPQTVKYFPGRKLDYQPRYHEKQRSENEFLTAVEYSAENPYGKAVGMFDLKFGVIHVKEEWSVLPGAIIAFILCDILGKKGYGSFSNQDVLYDANSNKIVCVDGGVKIGGCGGGGCGGGGSCGGGGGCGDCDIKSSGCGGGCGGGGRCCGGGGHCGGGGGSGENVNGLELKHETYGRYSCGTGGTCGRCGVDG</sequence>
<name>A0AAV0CYS1_9ASTE</name>
<evidence type="ECO:0008006" key="5">
    <source>
        <dbReference type="Google" id="ProtNLM"/>
    </source>
</evidence>
<evidence type="ECO:0000313" key="3">
    <source>
        <dbReference type="EMBL" id="CAH9086839.1"/>
    </source>
</evidence>
<protein>
    <recommendedName>
        <fullName evidence="5">Glycine-rich domain-containing protein 1</fullName>
    </recommendedName>
</protein>
<proteinExistence type="predicted"/>
<reference evidence="3" key="1">
    <citation type="submission" date="2022-07" db="EMBL/GenBank/DDBJ databases">
        <authorList>
            <person name="Macas J."/>
            <person name="Novak P."/>
            <person name="Neumann P."/>
        </authorList>
    </citation>
    <scope>NUCLEOTIDE SEQUENCE</scope>
</reference>
<keyword evidence="4" id="KW-1185">Reference proteome</keyword>
<organism evidence="3 4">
    <name type="scientific">Cuscuta epithymum</name>
    <dbReference type="NCBI Taxonomy" id="186058"/>
    <lineage>
        <taxon>Eukaryota</taxon>
        <taxon>Viridiplantae</taxon>
        <taxon>Streptophyta</taxon>
        <taxon>Embryophyta</taxon>
        <taxon>Tracheophyta</taxon>
        <taxon>Spermatophyta</taxon>
        <taxon>Magnoliopsida</taxon>
        <taxon>eudicotyledons</taxon>
        <taxon>Gunneridae</taxon>
        <taxon>Pentapetalae</taxon>
        <taxon>asterids</taxon>
        <taxon>lamiids</taxon>
        <taxon>Solanales</taxon>
        <taxon>Convolvulaceae</taxon>
        <taxon>Cuscuteae</taxon>
        <taxon>Cuscuta</taxon>
        <taxon>Cuscuta subgen. Cuscuta</taxon>
    </lineage>
</organism>
<dbReference type="AlphaFoldDB" id="A0AAV0CYS1"/>
<gene>
    <name evidence="3" type="ORF">CEPIT_LOCUS9934</name>
</gene>